<organism evidence="6 7">
    <name type="scientific">Saccharospirillum mangrovi</name>
    <dbReference type="NCBI Taxonomy" id="2161747"/>
    <lineage>
        <taxon>Bacteria</taxon>
        <taxon>Pseudomonadati</taxon>
        <taxon>Pseudomonadota</taxon>
        <taxon>Gammaproteobacteria</taxon>
        <taxon>Oceanospirillales</taxon>
        <taxon>Saccharospirillaceae</taxon>
        <taxon>Saccharospirillum</taxon>
    </lineage>
</organism>
<dbReference type="SUPFAM" id="SSF46689">
    <property type="entry name" value="Homeodomain-like"/>
    <property type="match status" value="2"/>
</dbReference>
<dbReference type="Proteomes" id="UP001595617">
    <property type="component" value="Unassembled WGS sequence"/>
</dbReference>
<name>A0ABV7ZWK4_9GAMM</name>
<gene>
    <name evidence="6" type="ORF">ACFOOG_07085</name>
</gene>
<evidence type="ECO:0000313" key="7">
    <source>
        <dbReference type="Proteomes" id="UP001595617"/>
    </source>
</evidence>
<dbReference type="InterPro" id="IPR018062">
    <property type="entry name" value="HTH_AraC-typ_CS"/>
</dbReference>
<keyword evidence="1" id="KW-0805">Transcription regulation</keyword>
<dbReference type="InterPro" id="IPR020449">
    <property type="entry name" value="Tscrpt_reg_AraC-type_HTH"/>
</dbReference>
<evidence type="ECO:0000259" key="5">
    <source>
        <dbReference type="PROSITE" id="PS01124"/>
    </source>
</evidence>
<reference evidence="7" key="1">
    <citation type="journal article" date="2019" name="Int. J. Syst. Evol. Microbiol.">
        <title>The Global Catalogue of Microorganisms (GCM) 10K type strain sequencing project: providing services to taxonomists for standard genome sequencing and annotation.</title>
        <authorList>
            <consortium name="The Broad Institute Genomics Platform"/>
            <consortium name="The Broad Institute Genome Sequencing Center for Infectious Disease"/>
            <person name="Wu L."/>
            <person name="Ma J."/>
        </authorList>
    </citation>
    <scope>NUCLEOTIDE SEQUENCE [LARGE SCALE GENOMIC DNA]</scope>
    <source>
        <strain evidence="7">IBRC 10765</strain>
    </source>
</reference>
<evidence type="ECO:0000256" key="2">
    <source>
        <dbReference type="ARBA" id="ARBA00023125"/>
    </source>
</evidence>
<dbReference type="InterPro" id="IPR014710">
    <property type="entry name" value="RmlC-like_jellyroll"/>
</dbReference>
<evidence type="ECO:0000256" key="1">
    <source>
        <dbReference type="ARBA" id="ARBA00023015"/>
    </source>
</evidence>
<comment type="caution">
    <text evidence="6">The sequence shown here is derived from an EMBL/GenBank/DDBJ whole genome shotgun (WGS) entry which is preliminary data.</text>
</comment>
<dbReference type="PRINTS" id="PR00032">
    <property type="entry name" value="HTHARAC"/>
</dbReference>
<dbReference type="PANTHER" id="PTHR43280">
    <property type="entry name" value="ARAC-FAMILY TRANSCRIPTIONAL REGULATOR"/>
    <property type="match status" value="1"/>
</dbReference>
<dbReference type="RefSeq" id="WP_380694877.1">
    <property type="nucleotide sequence ID" value="NZ_JBHRYR010000002.1"/>
</dbReference>
<dbReference type="Gene3D" id="1.10.10.60">
    <property type="entry name" value="Homeodomain-like"/>
    <property type="match status" value="2"/>
</dbReference>
<proteinExistence type="predicted"/>
<dbReference type="Pfam" id="PF12833">
    <property type="entry name" value="HTH_18"/>
    <property type="match status" value="1"/>
</dbReference>
<dbReference type="PROSITE" id="PS00041">
    <property type="entry name" value="HTH_ARAC_FAMILY_1"/>
    <property type="match status" value="1"/>
</dbReference>
<dbReference type="PROSITE" id="PS01124">
    <property type="entry name" value="HTH_ARAC_FAMILY_2"/>
    <property type="match status" value="1"/>
</dbReference>
<keyword evidence="3" id="KW-0010">Activator</keyword>
<dbReference type="PANTHER" id="PTHR43280:SF2">
    <property type="entry name" value="HTH-TYPE TRANSCRIPTIONAL REGULATOR EXSA"/>
    <property type="match status" value="1"/>
</dbReference>
<dbReference type="Pfam" id="PF02311">
    <property type="entry name" value="AraC_binding"/>
    <property type="match status" value="1"/>
</dbReference>
<evidence type="ECO:0000256" key="3">
    <source>
        <dbReference type="ARBA" id="ARBA00023159"/>
    </source>
</evidence>
<dbReference type="InterPro" id="IPR037923">
    <property type="entry name" value="HTH-like"/>
</dbReference>
<keyword evidence="2" id="KW-0238">DNA-binding</keyword>
<keyword evidence="4" id="KW-0804">Transcription</keyword>
<dbReference type="InterPro" id="IPR003313">
    <property type="entry name" value="AraC-bd"/>
</dbReference>
<evidence type="ECO:0000313" key="6">
    <source>
        <dbReference type="EMBL" id="MFC3852594.1"/>
    </source>
</evidence>
<protein>
    <submittedName>
        <fullName evidence="6">AraC family transcriptional regulator</fullName>
    </submittedName>
</protein>
<sequence>MIMWEDILDIDERCREKFLTEQDFPELGQHDWRMAGVSWLRGTYVVGRKQPDVHTLVFTVEGQGRLLLPDGQHAVQAGDFMFMPAGKPFRFEIDGTEWKTCWLLLGDTEPWHFLHTRKAGVQPSEACWGLYHLLHGLYHQMQSPRRRRLTHMVAELLSEEVTQDARRDRTHERLLRLFLQLEDRLHVPWTLDSLAAELHYSPSHFHRLCRQYFHQGPMQKVSTMRLARARELLQYSEWQVRQIAQRVGYQDAFNFAHWFRRKTGLSPTEYRIKSRNTGTD</sequence>
<dbReference type="SUPFAM" id="SSF51215">
    <property type="entry name" value="Regulatory protein AraC"/>
    <property type="match status" value="1"/>
</dbReference>
<feature type="domain" description="HTH araC/xylS-type" evidence="5">
    <location>
        <begin position="175"/>
        <end position="273"/>
    </location>
</feature>
<dbReference type="InterPro" id="IPR009057">
    <property type="entry name" value="Homeodomain-like_sf"/>
</dbReference>
<dbReference type="InterPro" id="IPR018060">
    <property type="entry name" value="HTH_AraC"/>
</dbReference>
<dbReference type="Gene3D" id="2.60.120.10">
    <property type="entry name" value="Jelly Rolls"/>
    <property type="match status" value="1"/>
</dbReference>
<accession>A0ABV7ZWK4</accession>
<evidence type="ECO:0000256" key="4">
    <source>
        <dbReference type="ARBA" id="ARBA00023163"/>
    </source>
</evidence>
<dbReference type="SMART" id="SM00342">
    <property type="entry name" value="HTH_ARAC"/>
    <property type="match status" value="1"/>
</dbReference>
<keyword evidence="7" id="KW-1185">Reference proteome</keyword>
<dbReference type="EMBL" id="JBHRYR010000002">
    <property type="protein sequence ID" value="MFC3852594.1"/>
    <property type="molecule type" value="Genomic_DNA"/>
</dbReference>